<dbReference type="Gene3D" id="3.60.20.30">
    <property type="entry name" value="(Glycosyl)asparaginase"/>
    <property type="match status" value="1"/>
</dbReference>
<evidence type="ECO:0000256" key="4">
    <source>
        <dbReference type="ARBA" id="ARBA00069124"/>
    </source>
</evidence>
<dbReference type="RefSeq" id="WP_088873810.1">
    <property type="nucleotide sequence ID" value="NZ_CP022111.1"/>
</dbReference>
<sequence length="370" mass="38219">MARTGARMLAGVALGWTLLGGTALAAEKVHPWALELHGGAGTVDPAKLTPEAAAAYQAGMAAALEAGTAVLKSGGTALDAVEAAVNVLEDDPLFNAGRGAVFTAAGRNEMDSAIMDGATLKAGSVATVTHTRHPVSLARAVMEKTPHVMLAGEGADAFSKEAGLEQADPAWFFTERRWQALVKELTEKGLPVPPRPAGAPPEPDKHTLLDLRNFEPADAHRFGTVGAVAVDAKGNVAAATSTGGMTAKRPGRIGDSPIIGAGTYASNQSCAVSATGSGEYFIRLTVAREICALVQYRHMKLQAAVDEVIQHRLTALGGDGGVIAATPDGTLAWGFNTTGMYRIRVKQGGTPEFGIFKDEGAAKAHPKNEP</sequence>
<reference evidence="8 9" key="1">
    <citation type="submission" date="2017-06" db="EMBL/GenBank/DDBJ databases">
        <title>Complete genome sequence of Nitrospirillum amazonense strain CBAmC, an endophytic nitrogen-fixing and plant growth-promoting bacterium, isolated from sugarcane.</title>
        <authorList>
            <person name="Schwab S."/>
            <person name="dos Santos Teixeira K.R."/>
            <person name="Simoes Araujo J.L."/>
            <person name="Soares Vidal M."/>
            <person name="Borges de Freitas H.R."/>
            <person name="Rivello Crivelaro A.L."/>
            <person name="Bueno de Camargo Nunes A."/>
            <person name="dos Santos C.M."/>
            <person name="Palmeira da Silva Rosa D."/>
            <person name="da Silva Padilha D."/>
            <person name="da Silva E."/>
            <person name="Araujo Terra L."/>
            <person name="Soares Mendes V."/>
            <person name="Farinelli L."/>
            <person name="Magalhaes Cruz L."/>
            <person name="Baldani J.I."/>
        </authorList>
    </citation>
    <scope>NUCLEOTIDE SEQUENCE [LARGE SCALE GENOMIC DNA]</scope>
    <source>
        <strain evidence="8 9">CBAmC</strain>
    </source>
</reference>
<evidence type="ECO:0000256" key="2">
    <source>
        <dbReference type="ARBA" id="ARBA00022801"/>
    </source>
</evidence>
<evidence type="ECO:0000256" key="3">
    <source>
        <dbReference type="ARBA" id="ARBA00022813"/>
    </source>
</evidence>
<dbReference type="Pfam" id="PF01112">
    <property type="entry name" value="Asparaginase_2"/>
    <property type="match status" value="1"/>
</dbReference>
<dbReference type="AlphaFoldDB" id="A0A248JXT2"/>
<dbReference type="CDD" id="cd04701">
    <property type="entry name" value="Asparaginase_2"/>
    <property type="match status" value="1"/>
</dbReference>
<dbReference type="PANTHER" id="PTHR10188">
    <property type="entry name" value="L-ASPARAGINASE"/>
    <property type="match status" value="1"/>
</dbReference>
<dbReference type="InterPro" id="IPR000246">
    <property type="entry name" value="Peptidase_T2"/>
</dbReference>
<gene>
    <name evidence="8" type="ORF">Y958_20980</name>
</gene>
<dbReference type="GO" id="GO:0016811">
    <property type="term" value="F:hydrolase activity, acting on carbon-nitrogen (but not peptide) bonds, in linear amides"/>
    <property type="evidence" value="ECO:0007669"/>
    <property type="project" value="UniProtKB-ARBA"/>
</dbReference>
<proteinExistence type="predicted"/>
<accession>A0A248JXT2</accession>
<dbReference type="EMBL" id="CP022111">
    <property type="protein sequence ID" value="ASG23301.1"/>
    <property type="molecule type" value="Genomic_DNA"/>
</dbReference>
<keyword evidence="2" id="KW-0378">Hydrolase</keyword>
<dbReference type="FunFam" id="3.60.20.30:FF:000001">
    <property type="entry name" value="Isoaspartyl peptidase/L-asparaginase"/>
    <property type="match status" value="1"/>
</dbReference>
<evidence type="ECO:0000256" key="5">
    <source>
        <dbReference type="PIRSR" id="PIRSR600246-1"/>
    </source>
</evidence>
<dbReference type="GO" id="GO:0006508">
    <property type="term" value="P:proteolysis"/>
    <property type="evidence" value="ECO:0007669"/>
    <property type="project" value="UniProtKB-KW"/>
</dbReference>
<protein>
    <recommendedName>
        <fullName evidence="4">Isoaspartyl peptidase</fullName>
    </recommendedName>
</protein>
<dbReference type="Proteomes" id="UP000197153">
    <property type="component" value="Chromosome 2"/>
</dbReference>
<dbReference type="GO" id="GO:0008233">
    <property type="term" value="F:peptidase activity"/>
    <property type="evidence" value="ECO:0007669"/>
    <property type="project" value="UniProtKB-KW"/>
</dbReference>
<evidence type="ECO:0000313" key="8">
    <source>
        <dbReference type="EMBL" id="ASG23301.1"/>
    </source>
</evidence>
<dbReference type="SUPFAM" id="SSF56235">
    <property type="entry name" value="N-terminal nucleophile aminohydrolases (Ntn hydrolases)"/>
    <property type="match status" value="1"/>
</dbReference>
<keyword evidence="1" id="KW-0645">Protease</keyword>
<organism evidence="8 9">
    <name type="scientific">Nitrospirillum viridazoti CBAmc</name>
    <dbReference type="NCBI Taxonomy" id="1441467"/>
    <lineage>
        <taxon>Bacteria</taxon>
        <taxon>Pseudomonadati</taxon>
        <taxon>Pseudomonadota</taxon>
        <taxon>Alphaproteobacteria</taxon>
        <taxon>Rhodospirillales</taxon>
        <taxon>Azospirillaceae</taxon>
        <taxon>Nitrospirillum</taxon>
        <taxon>Nitrospirillum viridazoti</taxon>
    </lineage>
</organism>
<keyword evidence="9" id="KW-1185">Reference proteome</keyword>
<dbReference type="InterPro" id="IPR029055">
    <property type="entry name" value="Ntn_hydrolases_N"/>
</dbReference>
<evidence type="ECO:0000256" key="1">
    <source>
        <dbReference type="ARBA" id="ARBA00022670"/>
    </source>
</evidence>
<feature type="binding site" evidence="6">
    <location>
        <begin position="252"/>
        <end position="255"/>
    </location>
    <ligand>
        <name>substrate</name>
    </ligand>
</feature>
<evidence type="ECO:0000256" key="7">
    <source>
        <dbReference type="PIRSR" id="PIRSR600246-3"/>
    </source>
</evidence>
<evidence type="ECO:0000256" key="6">
    <source>
        <dbReference type="PIRSR" id="PIRSR600246-2"/>
    </source>
</evidence>
<feature type="binding site" evidence="6">
    <location>
        <begin position="275"/>
        <end position="278"/>
    </location>
    <ligand>
        <name>substrate</name>
    </ligand>
</feature>
<dbReference type="PANTHER" id="PTHR10188:SF6">
    <property type="entry name" value="N(4)-(BETA-N-ACETYLGLUCOSAMINYL)-L-ASPARAGINASE"/>
    <property type="match status" value="1"/>
</dbReference>
<keyword evidence="3" id="KW-0068">Autocatalytic cleavage</keyword>
<feature type="active site" description="Nucleophile" evidence="5">
    <location>
        <position position="224"/>
    </location>
</feature>
<name>A0A248JXT2_9PROT</name>
<evidence type="ECO:0000313" key="9">
    <source>
        <dbReference type="Proteomes" id="UP000197153"/>
    </source>
</evidence>
<feature type="site" description="Cleavage; by autolysis" evidence="7">
    <location>
        <begin position="223"/>
        <end position="224"/>
    </location>
</feature>
<dbReference type="KEGG" id="nao:Y958_20980"/>